<keyword evidence="2" id="KW-0732">Signal</keyword>
<dbReference type="RefSeq" id="WP_096310314.1">
    <property type="nucleotide sequence ID" value="NZ_BAAAVX010000003.1"/>
</dbReference>
<evidence type="ECO:0000313" key="3">
    <source>
        <dbReference type="EMBL" id="QYL18052.1"/>
    </source>
</evidence>
<dbReference type="InterPro" id="IPR020377">
    <property type="entry name" value="Uncharacterised_LpqV"/>
</dbReference>
<evidence type="ECO:0000313" key="4">
    <source>
        <dbReference type="Proteomes" id="UP000825367"/>
    </source>
</evidence>
<gene>
    <name evidence="3" type="ORF">K0O64_05780</name>
</gene>
<accession>A0ABX8VK06</accession>
<feature type="signal peptide" evidence="2">
    <location>
        <begin position="1"/>
        <end position="25"/>
    </location>
</feature>
<name>A0ABX8VK06_9MYCO</name>
<protein>
    <submittedName>
        <fullName evidence="3">Lipoprotein LpqV</fullName>
    </submittedName>
</protein>
<dbReference type="Proteomes" id="UP000825367">
    <property type="component" value="Chromosome"/>
</dbReference>
<proteinExistence type="predicted"/>
<feature type="compositionally biased region" description="Low complexity" evidence="1">
    <location>
        <begin position="34"/>
        <end position="49"/>
    </location>
</feature>
<feature type="chain" id="PRO_5046995869" evidence="2">
    <location>
        <begin position="26"/>
        <end position="147"/>
    </location>
</feature>
<reference evidence="3 4" key="1">
    <citation type="submission" date="2021-07" db="EMBL/GenBank/DDBJ databases">
        <title>Whole genome sequencing of non-tuberculosis mycobacteria type-strains.</title>
        <authorList>
            <person name="Igarashi Y."/>
            <person name="Osugi A."/>
            <person name="Mitarai S."/>
        </authorList>
    </citation>
    <scope>NUCLEOTIDE SEQUENCE [LARGE SCALE GENOMIC DNA]</scope>
    <source>
        <strain evidence="3 4">JCM 16370</strain>
    </source>
</reference>
<keyword evidence="3" id="KW-0449">Lipoprotein</keyword>
<feature type="region of interest" description="Disordered" evidence="1">
    <location>
        <begin position="30"/>
        <end position="80"/>
    </location>
</feature>
<keyword evidence="4" id="KW-1185">Reference proteome</keyword>
<dbReference type="Pfam" id="PF17301">
    <property type="entry name" value="LpqV"/>
    <property type="match status" value="1"/>
</dbReference>
<organism evidence="3 4">
    <name type="scientific">Mycolicibacterium pallens</name>
    <dbReference type="NCBI Taxonomy" id="370524"/>
    <lineage>
        <taxon>Bacteria</taxon>
        <taxon>Bacillati</taxon>
        <taxon>Actinomycetota</taxon>
        <taxon>Actinomycetes</taxon>
        <taxon>Mycobacteriales</taxon>
        <taxon>Mycobacteriaceae</taxon>
        <taxon>Mycolicibacterium</taxon>
    </lineage>
</organism>
<evidence type="ECO:0000256" key="1">
    <source>
        <dbReference type="SAM" id="MobiDB-lite"/>
    </source>
</evidence>
<dbReference type="PROSITE" id="PS51257">
    <property type="entry name" value="PROKAR_LIPOPROTEIN"/>
    <property type="match status" value="1"/>
</dbReference>
<dbReference type="EMBL" id="CP080333">
    <property type="protein sequence ID" value="QYL18052.1"/>
    <property type="molecule type" value="Genomic_DNA"/>
</dbReference>
<evidence type="ECO:0000256" key="2">
    <source>
        <dbReference type="SAM" id="SignalP"/>
    </source>
</evidence>
<sequence>MRPYRCRPLSSAAACIAGLAAVLTACSSGGGGHATSSTAAPSGSAQQSTETASPSGTIGVSPGGVTTRIDAPAESTEEQYAQACMATKKWMETKGGDPATLVEPFLKEVQSNADPGPATFNSTWGQLSTAQQAAVIVAVKAAAEGGC</sequence>